<protein>
    <recommendedName>
        <fullName evidence="2">RRM domain-containing protein</fullName>
    </recommendedName>
</protein>
<dbReference type="InterPro" id="IPR035979">
    <property type="entry name" value="RBD_domain_sf"/>
</dbReference>
<keyword evidence="4" id="KW-1185">Reference proteome</keyword>
<dbReference type="AlphaFoldDB" id="A0A8J4FXV5"/>
<dbReference type="PROSITE" id="PS50102">
    <property type="entry name" value="RRM"/>
    <property type="match status" value="1"/>
</dbReference>
<dbReference type="SMART" id="SM00360">
    <property type="entry name" value="RRM"/>
    <property type="match status" value="1"/>
</dbReference>
<keyword evidence="1" id="KW-0694">RNA-binding</keyword>
<accession>A0A8J4FXV5</accession>
<dbReference type="Pfam" id="PF00076">
    <property type="entry name" value="RRM_1"/>
    <property type="match status" value="1"/>
</dbReference>
<reference evidence="3" key="1">
    <citation type="journal article" date="2021" name="Proc. Natl. Acad. Sci. U.S.A.">
        <title>Three genomes in the algal genus Volvox reveal the fate of a haploid sex-determining region after a transition to homothallism.</title>
        <authorList>
            <person name="Yamamoto K."/>
            <person name="Hamaji T."/>
            <person name="Kawai-Toyooka H."/>
            <person name="Matsuzaki R."/>
            <person name="Takahashi F."/>
            <person name="Nishimura Y."/>
            <person name="Kawachi M."/>
            <person name="Noguchi H."/>
            <person name="Minakuchi Y."/>
            <person name="Umen J.G."/>
            <person name="Toyoda A."/>
            <person name="Nozaki H."/>
        </authorList>
    </citation>
    <scope>NUCLEOTIDE SEQUENCE</scope>
    <source>
        <strain evidence="3">NIES-3786</strain>
    </source>
</reference>
<evidence type="ECO:0000259" key="2">
    <source>
        <dbReference type="PROSITE" id="PS50102"/>
    </source>
</evidence>
<dbReference type="OrthoDB" id="5390at2759"/>
<sequence>TSGSELALSGAGRHMTGERIHTLGLRSRRSNPFIHYIAIKAHVHPEAPGSEEAVRAALFVSGLPLGVDERSLTEIFECFGPVSQAVLHPLKRSGIVVFQSDVGRVAAIRYASRSQVLEYDGARRHGAAADKDGAEEPVGVKGAWRTSRAVSFCHTMKGALGSPAQGKG</sequence>
<dbReference type="Gene3D" id="3.30.70.330">
    <property type="match status" value="1"/>
</dbReference>
<dbReference type="EMBL" id="BNCP01000143">
    <property type="protein sequence ID" value="GIL93652.1"/>
    <property type="molecule type" value="Genomic_DNA"/>
</dbReference>
<name>A0A8J4FXV5_9CHLO</name>
<dbReference type="InterPro" id="IPR012677">
    <property type="entry name" value="Nucleotide-bd_a/b_plait_sf"/>
</dbReference>
<dbReference type="SUPFAM" id="SSF54928">
    <property type="entry name" value="RNA-binding domain, RBD"/>
    <property type="match status" value="1"/>
</dbReference>
<gene>
    <name evidence="3" type="ORF">Vretifemale_21054</name>
</gene>
<dbReference type="Proteomes" id="UP000747110">
    <property type="component" value="Unassembled WGS sequence"/>
</dbReference>
<feature type="non-terminal residue" evidence="3">
    <location>
        <position position="168"/>
    </location>
</feature>
<comment type="caution">
    <text evidence="3">The sequence shown here is derived from an EMBL/GenBank/DDBJ whole genome shotgun (WGS) entry which is preliminary data.</text>
</comment>
<evidence type="ECO:0000313" key="4">
    <source>
        <dbReference type="Proteomes" id="UP000747110"/>
    </source>
</evidence>
<dbReference type="CDD" id="cd00590">
    <property type="entry name" value="RRM_SF"/>
    <property type="match status" value="1"/>
</dbReference>
<feature type="domain" description="RRM" evidence="2">
    <location>
        <begin position="56"/>
        <end position="136"/>
    </location>
</feature>
<dbReference type="GO" id="GO:0003723">
    <property type="term" value="F:RNA binding"/>
    <property type="evidence" value="ECO:0007669"/>
    <property type="project" value="UniProtKB-UniRule"/>
</dbReference>
<evidence type="ECO:0000313" key="3">
    <source>
        <dbReference type="EMBL" id="GIL93652.1"/>
    </source>
</evidence>
<proteinExistence type="predicted"/>
<evidence type="ECO:0000256" key="1">
    <source>
        <dbReference type="PROSITE-ProRule" id="PRU00176"/>
    </source>
</evidence>
<dbReference type="InterPro" id="IPR000504">
    <property type="entry name" value="RRM_dom"/>
</dbReference>
<organism evidence="3 4">
    <name type="scientific">Volvox reticuliferus</name>
    <dbReference type="NCBI Taxonomy" id="1737510"/>
    <lineage>
        <taxon>Eukaryota</taxon>
        <taxon>Viridiplantae</taxon>
        <taxon>Chlorophyta</taxon>
        <taxon>core chlorophytes</taxon>
        <taxon>Chlorophyceae</taxon>
        <taxon>CS clade</taxon>
        <taxon>Chlamydomonadales</taxon>
        <taxon>Volvocaceae</taxon>
        <taxon>Volvox</taxon>
    </lineage>
</organism>